<keyword evidence="1" id="KW-0472">Membrane</keyword>
<keyword evidence="1" id="KW-0812">Transmembrane</keyword>
<protein>
    <submittedName>
        <fullName evidence="2">Uncharacterized protein</fullName>
    </submittedName>
</protein>
<name>A0A5J5IZW0_9MICO</name>
<organism evidence="2 3">
    <name type="scientific">Microbacterium rhizomatis</name>
    <dbReference type="NCBI Taxonomy" id="1631477"/>
    <lineage>
        <taxon>Bacteria</taxon>
        <taxon>Bacillati</taxon>
        <taxon>Actinomycetota</taxon>
        <taxon>Actinomycetes</taxon>
        <taxon>Micrococcales</taxon>
        <taxon>Microbacteriaceae</taxon>
        <taxon>Microbacterium</taxon>
    </lineage>
</organism>
<dbReference type="AlphaFoldDB" id="A0A5J5IZW0"/>
<evidence type="ECO:0000256" key="1">
    <source>
        <dbReference type="SAM" id="Phobius"/>
    </source>
</evidence>
<evidence type="ECO:0000313" key="3">
    <source>
        <dbReference type="Proteomes" id="UP000325827"/>
    </source>
</evidence>
<keyword evidence="3" id="KW-1185">Reference proteome</keyword>
<evidence type="ECO:0000313" key="2">
    <source>
        <dbReference type="EMBL" id="KAA9106424.1"/>
    </source>
</evidence>
<dbReference type="Proteomes" id="UP000325827">
    <property type="component" value="Unassembled WGS sequence"/>
</dbReference>
<sequence length="247" mass="25904">MDASPMPPEFVRELDALRRRAYGLDADIESDPVALRRLAELEAAAHSSLEHPPAPSPVGLLSAGATRALATTLVDAREPDELLDPLRHVAERPPVGRRWSTRRVAAIIAGIVALGWIASFVLIPHPDDTLAAARSSAQARQNLVDHVDLIAMGMLGARLDPFAGYGALSVWSATNESGTRCLLVGSGDSEFRSACAPAPLDPSLDLRVGDDVRPGLVGGLPTGSVIRFVLSGDDVGVWVAHAPSPGG</sequence>
<comment type="caution">
    <text evidence="2">The sequence shown here is derived from an EMBL/GenBank/DDBJ whole genome shotgun (WGS) entry which is preliminary data.</text>
</comment>
<dbReference type="OrthoDB" id="5084315at2"/>
<feature type="transmembrane region" description="Helical" evidence="1">
    <location>
        <begin position="104"/>
        <end position="123"/>
    </location>
</feature>
<dbReference type="EMBL" id="VYSA01000003">
    <property type="protein sequence ID" value="KAA9106424.1"/>
    <property type="molecule type" value="Genomic_DNA"/>
</dbReference>
<reference evidence="3" key="1">
    <citation type="submission" date="2019-09" db="EMBL/GenBank/DDBJ databases">
        <title>Mumia zhuanghuii sp. nov. isolated from the intestinal contents of plateau pika (Ochotona curzoniae) in the Qinghai-Tibet plateau of China.</title>
        <authorList>
            <person name="Tian Z."/>
        </authorList>
    </citation>
    <scope>NUCLEOTIDE SEQUENCE [LARGE SCALE GENOMIC DNA]</scope>
    <source>
        <strain evidence="3">JCM 30598</strain>
    </source>
</reference>
<keyword evidence="1" id="KW-1133">Transmembrane helix</keyword>
<dbReference type="RefSeq" id="WP_150449766.1">
    <property type="nucleotide sequence ID" value="NZ_VYSA01000003.1"/>
</dbReference>
<gene>
    <name evidence="2" type="ORF">F6B43_14840</name>
</gene>
<accession>A0A5J5IZW0</accession>
<proteinExistence type="predicted"/>